<organism evidence="1 2">
    <name type="scientific">Ixodes persulcatus</name>
    <name type="common">Taiga tick</name>
    <dbReference type="NCBI Taxonomy" id="34615"/>
    <lineage>
        <taxon>Eukaryota</taxon>
        <taxon>Metazoa</taxon>
        <taxon>Ecdysozoa</taxon>
        <taxon>Arthropoda</taxon>
        <taxon>Chelicerata</taxon>
        <taxon>Arachnida</taxon>
        <taxon>Acari</taxon>
        <taxon>Parasitiformes</taxon>
        <taxon>Ixodida</taxon>
        <taxon>Ixodoidea</taxon>
        <taxon>Ixodidae</taxon>
        <taxon>Ixodinae</taxon>
        <taxon>Ixodes</taxon>
    </lineage>
</organism>
<comment type="caution">
    <text evidence="1">The sequence shown here is derived from an EMBL/GenBank/DDBJ whole genome shotgun (WGS) entry which is preliminary data.</text>
</comment>
<sequence>MSIVKTALLVLGVVCLSTALPGDWRRHHLDVDPRNWDLAHFAISSQIEGRTNYDTLMKLISVESQVNEGVDYKLKMKVAESYCVIGKEPYSRERCPVKIGVPYMFCTAVVNYMPWEKRTSLKSYDCTNRVYGVNRAQ</sequence>
<accession>A0AC60QLT3</accession>
<proteinExistence type="predicted"/>
<dbReference type="Proteomes" id="UP000805193">
    <property type="component" value="Unassembled WGS sequence"/>
</dbReference>
<dbReference type="EMBL" id="JABSTQ010007075">
    <property type="protein sequence ID" value="KAG0436270.1"/>
    <property type="molecule type" value="Genomic_DNA"/>
</dbReference>
<reference evidence="1 2" key="1">
    <citation type="journal article" date="2020" name="Cell">
        <title>Large-Scale Comparative Analyses of Tick Genomes Elucidate Their Genetic Diversity and Vector Capacities.</title>
        <authorList>
            <consortium name="Tick Genome and Microbiome Consortium (TIGMIC)"/>
            <person name="Jia N."/>
            <person name="Wang J."/>
            <person name="Shi W."/>
            <person name="Du L."/>
            <person name="Sun Y."/>
            <person name="Zhan W."/>
            <person name="Jiang J.F."/>
            <person name="Wang Q."/>
            <person name="Zhang B."/>
            <person name="Ji P."/>
            <person name="Bell-Sakyi L."/>
            <person name="Cui X.M."/>
            <person name="Yuan T.T."/>
            <person name="Jiang B.G."/>
            <person name="Yang W.F."/>
            <person name="Lam T.T."/>
            <person name="Chang Q.C."/>
            <person name="Ding S.J."/>
            <person name="Wang X.J."/>
            <person name="Zhu J.G."/>
            <person name="Ruan X.D."/>
            <person name="Zhao L."/>
            <person name="Wei J.T."/>
            <person name="Ye R.Z."/>
            <person name="Que T.C."/>
            <person name="Du C.H."/>
            <person name="Zhou Y.H."/>
            <person name="Cheng J.X."/>
            <person name="Dai P.F."/>
            <person name="Guo W.B."/>
            <person name="Han X.H."/>
            <person name="Huang E.J."/>
            <person name="Li L.F."/>
            <person name="Wei W."/>
            <person name="Gao Y.C."/>
            <person name="Liu J.Z."/>
            <person name="Shao H.Z."/>
            <person name="Wang X."/>
            <person name="Wang C.C."/>
            <person name="Yang T.C."/>
            <person name="Huo Q.B."/>
            <person name="Li W."/>
            <person name="Chen H.Y."/>
            <person name="Chen S.E."/>
            <person name="Zhou L.G."/>
            <person name="Ni X.B."/>
            <person name="Tian J.H."/>
            <person name="Sheng Y."/>
            <person name="Liu T."/>
            <person name="Pan Y.S."/>
            <person name="Xia L.Y."/>
            <person name="Li J."/>
            <person name="Zhao F."/>
            <person name="Cao W.C."/>
        </authorList>
    </citation>
    <scope>NUCLEOTIDE SEQUENCE [LARGE SCALE GENOMIC DNA]</scope>
    <source>
        <strain evidence="1">Iper-2018</strain>
    </source>
</reference>
<keyword evidence="2" id="KW-1185">Reference proteome</keyword>
<protein>
    <submittedName>
        <fullName evidence="1">Uncharacterized protein</fullName>
    </submittedName>
</protein>
<gene>
    <name evidence="1" type="ORF">HPB47_018043</name>
</gene>
<name>A0AC60QLT3_IXOPE</name>
<evidence type="ECO:0000313" key="2">
    <source>
        <dbReference type="Proteomes" id="UP000805193"/>
    </source>
</evidence>
<evidence type="ECO:0000313" key="1">
    <source>
        <dbReference type="EMBL" id="KAG0436270.1"/>
    </source>
</evidence>